<comment type="caution">
    <text evidence="2">The sequence shown here is derived from an EMBL/GenBank/DDBJ whole genome shotgun (WGS) entry which is preliminary data.</text>
</comment>
<evidence type="ECO:0000259" key="1">
    <source>
        <dbReference type="Pfam" id="PF03432"/>
    </source>
</evidence>
<accession>A0A511NF53</accession>
<reference evidence="2 3" key="1">
    <citation type="submission" date="2019-07" db="EMBL/GenBank/DDBJ databases">
        <title>Whole genome shotgun sequence of Empedobacter brevis NBRC 14943.</title>
        <authorList>
            <person name="Hosoyama A."/>
            <person name="Uohara A."/>
            <person name="Ohji S."/>
            <person name="Ichikawa N."/>
        </authorList>
    </citation>
    <scope>NUCLEOTIDE SEQUENCE [LARGE SCALE GENOMIC DNA]</scope>
    <source>
        <strain evidence="2 3">NBRC 14943</strain>
    </source>
</reference>
<keyword evidence="3" id="KW-1185">Reference proteome</keyword>
<proteinExistence type="predicted"/>
<dbReference type="Pfam" id="PF03432">
    <property type="entry name" value="Relaxase"/>
    <property type="match status" value="1"/>
</dbReference>
<evidence type="ECO:0000313" key="3">
    <source>
        <dbReference type="Proteomes" id="UP000321245"/>
    </source>
</evidence>
<dbReference type="GeneID" id="84650670"/>
<dbReference type="AlphaFoldDB" id="A0A511NF53"/>
<gene>
    <name evidence="2" type="ORF">EB1_12540</name>
</gene>
<sequence length="428" mass="49456">MIAKIGRSHNLYGVLAYNNLKIEKEKGQILMTNKMIETPNGQYSVNQLAKSFAAYLIANRNTEKHTLHISLNPNPKNELNDEQFQDIAVHYMQEMGYGIQPYVVFKHTDTGRSHIHIVSVCVDENGKKISDKFEKRRSMNVCRELEQKFGLIPAISTENKQNHSIFQPVNYQNGEIKSQIASIVRHLPNHYFFQTFGEYNALLSLFNITAEKVEGERNGKILKGLIYFVLNDKGEKLGLTFKSSLFGKNTGLSALEKHFEKNKDQLKNHPSRVFLKSVITNALQTSINELTFKNQLAKQNINVIIRKNPENRIYGMTFIDHHSKTVWNGSRLGKEFSANSFHESWKNVSIQNNNSTTENNSSIKLNKKLTLPIEKEQNHLFNFLDEHKKRGNLLEIFGSLIPHAQHEEFDNFELNNDLMKKRKRKRNQ</sequence>
<dbReference type="Proteomes" id="UP000321245">
    <property type="component" value="Unassembled WGS sequence"/>
</dbReference>
<dbReference type="InterPro" id="IPR005094">
    <property type="entry name" value="Endonuclease_MobA/VirD2"/>
</dbReference>
<dbReference type="RefSeq" id="WP_019976027.1">
    <property type="nucleotide sequence ID" value="NZ_BJXC01000006.1"/>
</dbReference>
<feature type="domain" description="MobA/VirD2-like nuclease" evidence="1">
    <location>
        <begin position="38"/>
        <end position="151"/>
    </location>
</feature>
<organism evidence="2 3">
    <name type="scientific">Empedobacter brevis NBRC 14943 = ATCC 43319</name>
    <dbReference type="NCBI Taxonomy" id="1218108"/>
    <lineage>
        <taxon>Bacteria</taxon>
        <taxon>Pseudomonadati</taxon>
        <taxon>Bacteroidota</taxon>
        <taxon>Flavobacteriia</taxon>
        <taxon>Flavobacteriales</taxon>
        <taxon>Weeksellaceae</taxon>
        <taxon>Empedobacter</taxon>
    </lineage>
</organism>
<dbReference type="EMBL" id="BJXC01000006">
    <property type="protein sequence ID" value="GEM51464.1"/>
    <property type="molecule type" value="Genomic_DNA"/>
</dbReference>
<dbReference type="STRING" id="1218108.GCA_000382425_02551"/>
<name>A0A511NF53_9FLAO</name>
<protein>
    <submittedName>
        <fullName evidence="2">Mobilization protein</fullName>
    </submittedName>
</protein>
<dbReference type="OrthoDB" id="915634at2"/>
<dbReference type="NCBIfam" id="NF041325">
    <property type="entry name" value="Bacteroid_MobB"/>
    <property type="match status" value="1"/>
</dbReference>
<evidence type="ECO:0000313" key="2">
    <source>
        <dbReference type="EMBL" id="GEM51464.1"/>
    </source>
</evidence>